<dbReference type="AlphaFoldDB" id="A0A2R5GL02"/>
<feature type="transmembrane region" description="Helical" evidence="5">
    <location>
        <begin position="155"/>
        <end position="178"/>
    </location>
</feature>
<proteinExistence type="predicted"/>
<dbReference type="Proteomes" id="UP000241890">
    <property type="component" value="Unassembled WGS sequence"/>
</dbReference>
<comment type="caution">
    <text evidence="6">The sequence shown here is derived from an EMBL/GenBank/DDBJ whole genome shotgun (WGS) entry which is preliminary data.</text>
</comment>
<keyword evidence="3 5" id="KW-1133">Transmembrane helix</keyword>
<evidence type="ECO:0000256" key="4">
    <source>
        <dbReference type="ARBA" id="ARBA00023136"/>
    </source>
</evidence>
<evidence type="ECO:0000256" key="3">
    <source>
        <dbReference type="ARBA" id="ARBA00022989"/>
    </source>
</evidence>
<evidence type="ECO:0000256" key="5">
    <source>
        <dbReference type="SAM" id="Phobius"/>
    </source>
</evidence>
<protein>
    <submittedName>
        <fullName evidence="6">Zinc transporter 8</fullName>
    </submittedName>
</protein>
<dbReference type="InterPro" id="IPR003689">
    <property type="entry name" value="ZIP"/>
</dbReference>
<accession>A0A2R5GL02</accession>
<keyword evidence="7" id="KW-1185">Reference proteome</keyword>
<gene>
    <name evidence="6" type="ORF">FCC1311_066372</name>
</gene>
<evidence type="ECO:0000256" key="1">
    <source>
        <dbReference type="ARBA" id="ARBA00004141"/>
    </source>
</evidence>
<evidence type="ECO:0000313" key="6">
    <source>
        <dbReference type="EMBL" id="GBG30418.1"/>
    </source>
</evidence>
<comment type="subcellular location">
    <subcellularLocation>
        <location evidence="1">Membrane</location>
        <topology evidence="1">Multi-pass membrane protein</topology>
    </subcellularLocation>
</comment>
<evidence type="ECO:0000256" key="2">
    <source>
        <dbReference type="ARBA" id="ARBA00022692"/>
    </source>
</evidence>
<feature type="transmembrane region" description="Helical" evidence="5">
    <location>
        <begin position="249"/>
        <end position="277"/>
    </location>
</feature>
<dbReference type="InParanoid" id="A0A2R5GL02"/>
<organism evidence="6 7">
    <name type="scientific">Hondaea fermentalgiana</name>
    <dbReference type="NCBI Taxonomy" id="2315210"/>
    <lineage>
        <taxon>Eukaryota</taxon>
        <taxon>Sar</taxon>
        <taxon>Stramenopiles</taxon>
        <taxon>Bigyra</taxon>
        <taxon>Labyrinthulomycetes</taxon>
        <taxon>Thraustochytrida</taxon>
        <taxon>Thraustochytriidae</taxon>
        <taxon>Hondaea</taxon>
    </lineage>
</organism>
<feature type="transmembrane region" description="Helical" evidence="5">
    <location>
        <begin position="43"/>
        <end position="65"/>
    </location>
</feature>
<keyword evidence="4 5" id="KW-0472">Membrane</keyword>
<reference evidence="6 7" key="1">
    <citation type="submission" date="2017-12" db="EMBL/GenBank/DDBJ databases">
        <title>Sequencing, de novo assembly and annotation of complete genome of a new Thraustochytrid species, strain FCC1311.</title>
        <authorList>
            <person name="Sedici K."/>
            <person name="Godart F."/>
            <person name="Aiese Cigliano R."/>
            <person name="Sanseverino W."/>
            <person name="Barakat M."/>
            <person name="Ortet P."/>
            <person name="Marechal E."/>
            <person name="Cagnac O."/>
            <person name="Amato A."/>
        </authorList>
    </citation>
    <scope>NUCLEOTIDE SEQUENCE [LARGE SCALE GENOMIC DNA]</scope>
</reference>
<feature type="transmembrane region" description="Helical" evidence="5">
    <location>
        <begin position="85"/>
        <end position="105"/>
    </location>
</feature>
<feature type="transmembrane region" description="Helical" evidence="5">
    <location>
        <begin position="12"/>
        <end position="31"/>
    </location>
</feature>
<dbReference type="Pfam" id="PF02535">
    <property type="entry name" value="Zip"/>
    <property type="match status" value="1"/>
</dbReference>
<dbReference type="OrthoDB" id="91983at2759"/>
<name>A0A2R5GL02_9STRA</name>
<feature type="transmembrane region" description="Helical" evidence="5">
    <location>
        <begin position="184"/>
        <end position="206"/>
    </location>
</feature>
<dbReference type="PANTHER" id="PTHR11040:SF44">
    <property type="entry name" value="PROTEIN ZNTC-RELATED"/>
    <property type="match status" value="1"/>
</dbReference>
<keyword evidence="2 5" id="KW-0812">Transmembrane</keyword>
<dbReference type="PANTHER" id="PTHR11040">
    <property type="entry name" value="ZINC/IRON TRANSPORTER"/>
    <property type="match status" value="1"/>
</dbReference>
<feature type="transmembrane region" description="Helical" evidence="5">
    <location>
        <begin position="218"/>
        <end position="237"/>
    </location>
</feature>
<dbReference type="GO" id="GO:0005385">
    <property type="term" value="F:zinc ion transmembrane transporter activity"/>
    <property type="evidence" value="ECO:0007669"/>
    <property type="project" value="TreeGrafter"/>
</dbReference>
<evidence type="ECO:0000313" key="7">
    <source>
        <dbReference type="Proteomes" id="UP000241890"/>
    </source>
</evidence>
<sequence>MDEDYNVNEQVGGLFAIIVASGVGLLLSFALGQAGRLGCSAGVIVGLVLLLKGIGCGVVVTTATIHLINEAGEYFEDAGWDSYEAWPFVFALSGIYVSAVGDILVRRRGLGGTAHVSELKDLGKTAHSHGPAESEPSSCENSIEEVHSHSFKHSVYNAVILEFNLLIHSILIGFDLGLQDPQSWIPLVIAICFHQLFEGFALAEVIKDSGIESKLKMVFMGFAFMLTTPIGVAIGIGTHKSFDGDNRSVSLLIGVLNGFCGGILLYLGLVNLLMPWLVASNGLHRAPMLYPFLAFFGLAFGMAALAIIGIWA</sequence>
<dbReference type="GO" id="GO:0005886">
    <property type="term" value="C:plasma membrane"/>
    <property type="evidence" value="ECO:0007669"/>
    <property type="project" value="TreeGrafter"/>
</dbReference>
<dbReference type="EMBL" id="BEYU01000076">
    <property type="protein sequence ID" value="GBG30418.1"/>
    <property type="molecule type" value="Genomic_DNA"/>
</dbReference>
<feature type="transmembrane region" description="Helical" evidence="5">
    <location>
        <begin position="289"/>
        <end position="311"/>
    </location>
</feature>